<reference evidence="1" key="1">
    <citation type="journal article" date="2014" name="Front. Microbiol.">
        <title>High frequency of phylogenetically diverse reductive dehalogenase-homologous genes in deep subseafloor sedimentary metagenomes.</title>
        <authorList>
            <person name="Kawai M."/>
            <person name="Futagami T."/>
            <person name="Toyoda A."/>
            <person name="Takaki Y."/>
            <person name="Nishi S."/>
            <person name="Hori S."/>
            <person name="Arai W."/>
            <person name="Tsubouchi T."/>
            <person name="Morono Y."/>
            <person name="Uchiyama I."/>
            <person name="Ito T."/>
            <person name="Fujiyama A."/>
            <person name="Inagaki F."/>
            <person name="Takami H."/>
        </authorList>
    </citation>
    <scope>NUCLEOTIDE SEQUENCE</scope>
    <source>
        <strain evidence="1">Expedition CK06-06</strain>
    </source>
</reference>
<dbReference type="EMBL" id="BARV01030241">
    <property type="protein sequence ID" value="GAI39093.1"/>
    <property type="molecule type" value="Genomic_DNA"/>
</dbReference>
<gene>
    <name evidence="1" type="ORF">S06H3_48065</name>
</gene>
<evidence type="ECO:0000313" key="1">
    <source>
        <dbReference type="EMBL" id="GAI39093.1"/>
    </source>
</evidence>
<sequence>YWAASDDPYAADAIQWLIWDRDGCILLGDPGAGLGALAHLLKIRSEPALHVPFLIDGVEHLTPKDVLLPEGIHSVTAPPSLVIDGVTYTFIKWEDGSTALTRSIDLTIDVQVVSYYEGSGATPLTLKLTPGSHLISVPEVIVI</sequence>
<dbReference type="AlphaFoldDB" id="X1N685"/>
<protein>
    <submittedName>
        <fullName evidence="1">Uncharacterized protein</fullName>
    </submittedName>
</protein>
<comment type="caution">
    <text evidence="1">The sequence shown here is derived from an EMBL/GenBank/DDBJ whole genome shotgun (WGS) entry which is preliminary data.</text>
</comment>
<organism evidence="1">
    <name type="scientific">marine sediment metagenome</name>
    <dbReference type="NCBI Taxonomy" id="412755"/>
    <lineage>
        <taxon>unclassified sequences</taxon>
        <taxon>metagenomes</taxon>
        <taxon>ecological metagenomes</taxon>
    </lineage>
</organism>
<proteinExistence type="predicted"/>
<name>X1N685_9ZZZZ</name>
<accession>X1N685</accession>
<feature type="non-terminal residue" evidence="1">
    <location>
        <position position="1"/>
    </location>
</feature>